<feature type="domain" description="Putative glycogen debranching enzyme N-terminal" evidence="1">
    <location>
        <begin position="23"/>
        <end position="207"/>
    </location>
</feature>
<organism evidence="3 4">
    <name type="scientific">Jatrophihabitans telluris</name>
    <dbReference type="NCBI Taxonomy" id="2038343"/>
    <lineage>
        <taxon>Bacteria</taxon>
        <taxon>Bacillati</taxon>
        <taxon>Actinomycetota</taxon>
        <taxon>Actinomycetes</taxon>
        <taxon>Jatrophihabitantales</taxon>
        <taxon>Jatrophihabitantaceae</taxon>
        <taxon>Jatrophihabitans</taxon>
    </lineage>
</organism>
<evidence type="ECO:0000313" key="4">
    <source>
        <dbReference type="Proteomes" id="UP001056336"/>
    </source>
</evidence>
<protein>
    <recommendedName>
        <fullName evidence="5">Amylo-alpha-1,6-glucosidase</fullName>
    </recommendedName>
</protein>
<gene>
    <name evidence="3" type="ORF">M6D93_07945</name>
</gene>
<reference evidence="3" key="2">
    <citation type="submission" date="2022-05" db="EMBL/GenBank/DDBJ databases">
        <authorList>
            <person name="Kim J.-S."/>
            <person name="Lee K."/>
            <person name="Suh M."/>
            <person name="Eom M."/>
            <person name="Kim J.-S."/>
            <person name="Kim D.-S."/>
            <person name="Ko S.-H."/>
            <person name="Shin Y."/>
            <person name="Lee J.-S."/>
        </authorList>
    </citation>
    <scope>NUCLEOTIDE SEQUENCE</scope>
    <source>
        <strain evidence="3">N237</strain>
    </source>
</reference>
<evidence type="ECO:0000259" key="2">
    <source>
        <dbReference type="Pfam" id="PF22422"/>
    </source>
</evidence>
<dbReference type="Gene3D" id="1.50.10.10">
    <property type="match status" value="1"/>
</dbReference>
<dbReference type="InterPro" id="IPR054491">
    <property type="entry name" value="MGH1-like_GH"/>
</dbReference>
<dbReference type="Pfam" id="PF14742">
    <property type="entry name" value="GDE_N_bis"/>
    <property type="match status" value="1"/>
</dbReference>
<evidence type="ECO:0008006" key="5">
    <source>
        <dbReference type="Google" id="ProtNLM"/>
    </source>
</evidence>
<dbReference type="InterPro" id="IPR012341">
    <property type="entry name" value="6hp_glycosidase-like_sf"/>
</dbReference>
<proteinExistence type="predicted"/>
<dbReference type="InterPro" id="IPR008928">
    <property type="entry name" value="6-hairpin_glycosidase_sf"/>
</dbReference>
<accession>A0ABY4R4G2</accession>
<dbReference type="SUPFAM" id="SSF48208">
    <property type="entry name" value="Six-hairpin glycosidases"/>
    <property type="match status" value="1"/>
</dbReference>
<dbReference type="EMBL" id="CP097332">
    <property type="protein sequence ID" value="UQX89926.1"/>
    <property type="molecule type" value="Genomic_DNA"/>
</dbReference>
<dbReference type="Pfam" id="PF22422">
    <property type="entry name" value="MGH1-like_GH"/>
    <property type="match status" value="1"/>
</dbReference>
<evidence type="ECO:0000259" key="1">
    <source>
        <dbReference type="Pfam" id="PF14742"/>
    </source>
</evidence>
<feature type="domain" description="Mannosylglycerate hydrolase MGH1-like glycoside hydrolase" evidence="2">
    <location>
        <begin position="371"/>
        <end position="595"/>
    </location>
</feature>
<dbReference type="InterPro" id="IPR032856">
    <property type="entry name" value="GDE_N_bis"/>
</dbReference>
<reference evidence="3" key="1">
    <citation type="journal article" date="2018" name="Int. J. Syst. Evol. Microbiol.">
        <title>Jatrophihabitans telluris sp. nov., isolated from sediment soil of lava forest wetlands and the emended description of the genus Jatrophihabitans.</title>
        <authorList>
            <person name="Lee K.C."/>
            <person name="Suh M.K."/>
            <person name="Eom M.K."/>
            <person name="Kim K.K."/>
            <person name="Kim J.S."/>
            <person name="Kim D.S."/>
            <person name="Ko S.H."/>
            <person name="Shin Y.K."/>
            <person name="Lee J.S."/>
        </authorList>
    </citation>
    <scope>NUCLEOTIDE SEQUENCE</scope>
    <source>
        <strain evidence="3">N237</strain>
    </source>
</reference>
<sequence length="687" mass="73400">MAEPVRHPLRQPWLHELVTVLAAPTVALSEADGQIERGGAQGVVHSDVRVLSCARITVAGERPIGVGAGLVSATELRASAVARALPGPTPDPAVRIDRIRRIRPGVMSETLHVTAHDRAVSTVLVLAVATDFATVEDIKSGHRTALVPFALPDRGELDQDGGLTADGSGAHVRIRGHQARHVLHSDGSAQLEWPVELQAGESLSLSWELHAEVEATVVQPASTEFWNGVEVSAADSRWAPWVQRSLADLRALTLTRPEQPRDVFLAAGSPWFFTLFGRDSLIAARLMLPLGTELAAGTLRTLAALQGTKVDPVSAEQPGKIPHELRATATEHDGVSGSATSMYLPPLYYGTVDATPLWICLLYDAWKWGMPEAEVADLIPSLQAALGWLECHADPDGDGFLEYLDESGRGLSNQGWKDSGDSVRFADGRIAQGPVALCEVQGYAHEAARHGAELLAAFGQDGSEHWLAWADALRTRFRERFWVFDGRRRYPALALDGEKKAVDSLTSNIAHLLGTGILDPDESAAIAALLVSPELNSGFGLRTMSSDAGGYFPLSYHCGSVWAHDTALAVRGLSLEGFGEQAATLMDGLLAAAERFDYRLPELYSGDDRSRHPRPAAYPAACRPQAWAAAAVGAGIVARLGLRLAADGSGPQLHPTSEEGAFAVRGIRFAGRELSVVIDELGHATIG</sequence>
<dbReference type="Proteomes" id="UP001056336">
    <property type="component" value="Chromosome"/>
</dbReference>
<name>A0ABY4R4G2_9ACTN</name>
<keyword evidence="4" id="KW-1185">Reference proteome</keyword>
<evidence type="ECO:0000313" key="3">
    <source>
        <dbReference type="EMBL" id="UQX89926.1"/>
    </source>
</evidence>
<dbReference type="RefSeq" id="WP_249773821.1">
    <property type="nucleotide sequence ID" value="NZ_CP097332.1"/>
</dbReference>